<dbReference type="InterPro" id="IPR020846">
    <property type="entry name" value="MFS_dom"/>
</dbReference>
<dbReference type="PANTHER" id="PTHR23501:SF170">
    <property type="entry name" value="MULTIDRUG RESISTANCE PROTEIN 3"/>
    <property type="match status" value="1"/>
</dbReference>
<feature type="transmembrane region" description="Helical" evidence="7">
    <location>
        <begin position="91"/>
        <end position="112"/>
    </location>
</feature>
<keyword evidence="2" id="KW-0813">Transport</keyword>
<evidence type="ECO:0000259" key="8">
    <source>
        <dbReference type="PROSITE" id="PS50850"/>
    </source>
</evidence>
<comment type="subcellular location">
    <subcellularLocation>
        <location evidence="1">Cell membrane</location>
        <topology evidence="1">Multi-pass membrane protein</topology>
    </subcellularLocation>
</comment>
<dbReference type="AlphaFoldDB" id="A0A2L1U5X8"/>
<dbReference type="InterPro" id="IPR011701">
    <property type="entry name" value="MFS"/>
</dbReference>
<keyword evidence="3 7" id="KW-0812">Transmembrane</keyword>
<dbReference type="SUPFAM" id="SSF103473">
    <property type="entry name" value="MFS general substrate transporter"/>
    <property type="match status" value="1"/>
</dbReference>
<feature type="transmembrane region" description="Helical" evidence="7">
    <location>
        <begin position="56"/>
        <end position="79"/>
    </location>
</feature>
<feature type="transmembrane region" description="Helical" evidence="7">
    <location>
        <begin position="185"/>
        <end position="203"/>
    </location>
</feature>
<dbReference type="GO" id="GO:0005886">
    <property type="term" value="C:plasma membrane"/>
    <property type="evidence" value="ECO:0007669"/>
    <property type="project" value="UniProtKB-SubCell"/>
</dbReference>
<evidence type="ECO:0000313" key="9">
    <source>
        <dbReference type="EMBL" id="AVF28323.1"/>
    </source>
</evidence>
<dbReference type="EMBL" id="CP019655">
    <property type="protein sequence ID" value="AVF28323.1"/>
    <property type="molecule type" value="Genomic_DNA"/>
</dbReference>
<dbReference type="PANTHER" id="PTHR23501">
    <property type="entry name" value="MAJOR FACILITATOR SUPERFAMILY"/>
    <property type="match status" value="1"/>
</dbReference>
<keyword evidence="4 7" id="KW-1133">Transmembrane helix</keyword>
<organism evidence="9 10">
    <name type="scientific">Paenibacillus larvae subsp. larvae</name>
    <dbReference type="NCBI Taxonomy" id="147375"/>
    <lineage>
        <taxon>Bacteria</taxon>
        <taxon>Bacillati</taxon>
        <taxon>Bacillota</taxon>
        <taxon>Bacilli</taxon>
        <taxon>Bacillales</taxon>
        <taxon>Paenibacillaceae</taxon>
        <taxon>Paenibacillus</taxon>
    </lineage>
</organism>
<evidence type="ECO:0000256" key="4">
    <source>
        <dbReference type="ARBA" id="ARBA00022989"/>
    </source>
</evidence>
<evidence type="ECO:0000256" key="2">
    <source>
        <dbReference type="ARBA" id="ARBA00022448"/>
    </source>
</evidence>
<dbReference type="GO" id="GO:0022857">
    <property type="term" value="F:transmembrane transporter activity"/>
    <property type="evidence" value="ECO:0007669"/>
    <property type="project" value="InterPro"/>
</dbReference>
<gene>
    <name evidence="9" type="ORF">ERICIII_04259</name>
</gene>
<dbReference type="Proteomes" id="UP000239833">
    <property type="component" value="Chromosome"/>
</dbReference>
<dbReference type="PROSITE" id="PS50850">
    <property type="entry name" value="MFS"/>
    <property type="match status" value="1"/>
</dbReference>
<feature type="transmembrane region" description="Helical" evidence="7">
    <location>
        <begin position="150"/>
        <end position="173"/>
    </location>
</feature>
<feature type="transmembrane region" description="Helical" evidence="7">
    <location>
        <begin position="263"/>
        <end position="281"/>
    </location>
</feature>
<feature type="transmembrane region" description="Helical" evidence="7">
    <location>
        <begin position="119"/>
        <end position="138"/>
    </location>
</feature>
<evidence type="ECO:0000256" key="5">
    <source>
        <dbReference type="ARBA" id="ARBA00023136"/>
    </source>
</evidence>
<evidence type="ECO:0000256" key="3">
    <source>
        <dbReference type="ARBA" id="ARBA00022692"/>
    </source>
</evidence>
<dbReference type="Pfam" id="PF07690">
    <property type="entry name" value="MFS_1"/>
    <property type="match status" value="1"/>
</dbReference>
<dbReference type="STRING" id="147375.BXP28_14515"/>
<sequence>MFELELGGNKYAWDSAAIISLFSGFAVLFAGFLFAETIAADPIISFQMFRKRLFAASNIVGFLTGGAFIVATIYIPIFIQGVMGGSATNSGLLLLPMMLGTTVAAQMGGFLSSKMSYRNIMLIFGVIFIGGIFLLTTLTPESTRTTVTLYMIVTGLGIGASFSVLGMSAIHSFDATQRGSASSTMAFLRSLGMAIGITVYGIIQRNGMTSKINDTFASMGGAPQGMTSDDPRAILSEQARASIPGPVLDKITSALSSSIVQTFVWALIPAVLALLFTFMMGKERMALPGKSGKPDHAAAIKTGKPEITLNEK</sequence>
<protein>
    <submittedName>
        <fullName evidence="9">Multidrug resistance protein</fullName>
    </submittedName>
</protein>
<feature type="region of interest" description="Disordered" evidence="6">
    <location>
        <begin position="288"/>
        <end position="312"/>
    </location>
</feature>
<dbReference type="InterPro" id="IPR036259">
    <property type="entry name" value="MFS_trans_sf"/>
</dbReference>
<keyword evidence="5 7" id="KW-0472">Membrane</keyword>
<feature type="transmembrane region" description="Helical" evidence="7">
    <location>
        <begin position="12"/>
        <end position="35"/>
    </location>
</feature>
<name>A0A2L1U5X8_9BACL</name>
<evidence type="ECO:0000313" key="10">
    <source>
        <dbReference type="Proteomes" id="UP000239833"/>
    </source>
</evidence>
<accession>A0A2L1U5X8</accession>
<feature type="domain" description="Major facilitator superfamily (MFS) profile" evidence="8">
    <location>
        <begin position="1"/>
        <end position="285"/>
    </location>
</feature>
<reference evidence="10" key="1">
    <citation type="submission" date="2017-02" db="EMBL/GenBank/DDBJ databases">
        <title>Delineation of Paenibacillus larvae strains originating from foulbrood outbreaks.</title>
        <authorList>
            <person name="Beims H."/>
            <person name="Bunk B."/>
            <person name="Sproeer C."/>
            <person name="Mohr K.I."/>
            <person name="Pradella S."/>
            <person name="Guenther G."/>
            <person name="Rohde M."/>
            <person name="von der Ohe W."/>
            <person name="Steinert M."/>
        </authorList>
    </citation>
    <scope>NUCLEOTIDE SEQUENCE [LARGE SCALE GENOMIC DNA]</scope>
    <source>
        <strain evidence="10">Eric_III</strain>
    </source>
</reference>
<proteinExistence type="predicted"/>
<evidence type="ECO:0000256" key="6">
    <source>
        <dbReference type="SAM" id="MobiDB-lite"/>
    </source>
</evidence>
<dbReference type="Gene3D" id="1.20.1250.20">
    <property type="entry name" value="MFS general substrate transporter like domains"/>
    <property type="match status" value="1"/>
</dbReference>
<evidence type="ECO:0000256" key="1">
    <source>
        <dbReference type="ARBA" id="ARBA00004651"/>
    </source>
</evidence>
<evidence type="ECO:0000256" key="7">
    <source>
        <dbReference type="SAM" id="Phobius"/>
    </source>
</evidence>